<protein>
    <submittedName>
        <fullName evidence="1">Uncharacterized protein</fullName>
    </submittedName>
</protein>
<proteinExistence type="predicted"/>
<comment type="caution">
    <text evidence="1">The sequence shown here is derived from an EMBL/GenBank/DDBJ whole genome shotgun (WGS) entry which is preliminary data.</text>
</comment>
<accession>A0ACB1AD41</accession>
<name>A0ACB1AD41_MELEN</name>
<keyword evidence="2" id="KW-1185">Reference proteome</keyword>
<reference evidence="1" key="1">
    <citation type="submission" date="2023-11" db="EMBL/GenBank/DDBJ databases">
        <authorList>
            <person name="Poullet M."/>
        </authorList>
    </citation>
    <scope>NUCLEOTIDE SEQUENCE</scope>
    <source>
        <strain evidence="1">E1834</strain>
    </source>
</reference>
<dbReference type="Proteomes" id="UP001497535">
    <property type="component" value="Unassembled WGS sequence"/>
</dbReference>
<sequence length="149" mass="17440">MFSLFCSNLILILFLGMFLIVILILIKLFTHLSASDDEERLMMDVFRGYNSLILPMRNDSQPIIVKMTLQLILLINVDEKDQIMHTNVWLTLKWKDYQMKWSPVNYGGIKDIRVPPDKVWLPDIVPPAIYKSSCIIDVEYFPFDEQGNK</sequence>
<gene>
    <name evidence="1" type="ORF">MENTE1834_LOCUS37146</name>
</gene>
<organism evidence="1 2">
    <name type="scientific">Meloidogyne enterolobii</name>
    <name type="common">Root-knot nematode worm</name>
    <name type="synonym">Meloidogyne mayaguensis</name>
    <dbReference type="NCBI Taxonomy" id="390850"/>
    <lineage>
        <taxon>Eukaryota</taxon>
        <taxon>Metazoa</taxon>
        <taxon>Ecdysozoa</taxon>
        <taxon>Nematoda</taxon>
        <taxon>Chromadorea</taxon>
        <taxon>Rhabditida</taxon>
        <taxon>Tylenchina</taxon>
        <taxon>Tylenchomorpha</taxon>
        <taxon>Tylenchoidea</taxon>
        <taxon>Meloidogynidae</taxon>
        <taxon>Meloidogyninae</taxon>
        <taxon>Meloidogyne</taxon>
    </lineage>
</organism>
<evidence type="ECO:0000313" key="1">
    <source>
        <dbReference type="EMBL" id="CAK5089434.1"/>
    </source>
</evidence>
<dbReference type="EMBL" id="CAVMJV010000077">
    <property type="protein sequence ID" value="CAK5089434.1"/>
    <property type="molecule type" value="Genomic_DNA"/>
</dbReference>
<evidence type="ECO:0000313" key="2">
    <source>
        <dbReference type="Proteomes" id="UP001497535"/>
    </source>
</evidence>